<accession>A0A4R6NX76</accession>
<sequence length="74" mass="8553">MPRRMPSPRPEEPDTHLRVISAGLVVDFCGCRTAVRNFVRDWLSHPHPSMTVAEIRDGFLPINRMPCEELWLDP</sequence>
<reference evidence="1 2" key="1">
    <citation type="submission" date="2019-03" db="EMBL/GenBank/DDBJ databases">
        <title>Genomic Encyclopedia of Type Strains, Phase IV (KMG-IV): sequencing the most valuable type-strain genomes for metagenomic binning, comparative biology and taxonomic classification.</title>
        <authorList>
            <person name="Goeker M."/>
        </authorList>
    </citation>
    <scope>NUCLEOTIDE SEQUENCE [LARGE SCALE GENOMIC DNA]</scope>
    <source>
        <strain evidence="1 2">DSM 44496</strain>
    </source>
</reference>
<dbReference type="EMBL" id="SNXK01000016">
    <property type="protein sequence ID" value="TDP28607.1"/>
    <property type="molecule type" value="Genomic_DNA"/>
</dbReference>
<protein>
    <submittedName>
        <fullName evidence="1">Uncharacterized protein</fullName>
    </submittedName>
</protein>
<comment type="caution">
    <text evidence="1">The sequence shown here is derived from an EMBL/GenBank/DDBJ whole genome shotgun (WGS) entry which is preliminary data.</text>
</comment>
<dbReference type="AlphaFoldDB" id="A0A4R6NX76"/>
<proteinExistence type="predicted"/>
<organism evidence="1 2">
    <name type="scientific">Nocardia ignorata</name>
    <dbReference type="NCBI Taxonomy" id="145285"/>
    <lineage>
        <taxon>Bacteria</taxon>
        <taxon>Bacillati</taxon>
        <taxon>Actinomycetota</taxon>
        <taxon>Actinomycetes</taxon>
        <taxon>Mycobacteriales</taxon>
        <taxon>Nocardiaceae</taxon>
        <taxon>Nocardia</taxon>
    </lineage>
</organism>
<gene>
    <name evidence="1" type="ORF">DFR75_1165</name>
</gene>
<dbReference type="Proteomes" id="UP000295087">
    <property type="component" value="Unassembled WGS sequence"/>
</dbReference>
<name>A0A4R6NX76_NOCIG</name>
<keyword evidence="2" id="KW-1185">Reference proteome</keyword>
<evidence type="ECO:0000313" key="1">
    <source>
        <dbReference type="EMBL" id="TDP28607.1"/>
    </source>
</evidence>
<evidence type="ECO:0000313" key="2">
    <source>
        <dbReference type="Proteomes" id="UP000295087"/>
    </source>
</evidence>